<reference evidence="2 3" key="1">
    <citation type="journal article" date="2014" name="PLoS Genet.">
        <title>Phylogenetically driven sequencing of extremely halophilic archaea reveals strategies for static and dynamic osmo-response.</title>
        <authorList>
            <person name="Becker E.A."/>
            <person name="Seitzer P.M."/>
            <person name="Tritt A."/>
            <person name="Larsen D."/>
            <person name="Krusor M."/>
            <person name="Yao A.I."/>
            <person name="Wu D."/>
            <person name="Madern D."/>
            <person name="Eisen J.A."/>
            <person name="Darling A.E."/>
            <person name="Facciotti M.T."/>
        </authorList>
    </citation>
    <scope>NUCLEOTIDE SEQUENCE [LARGE SCALE GENOMIC DNA]</scope>
    <source>
        <strain evidence="2 3">2-9-1</strain>
    </source>
</reference>
<keyword evidence="3" id="KW-1185">Reference proteome</keyword>
<dbReference type="AlphaFoldDB" id="M0CXC3"/>
<accession>M0CXC3</accession>
<dbReference type="InterPro" id="IPR007367">
    <property type="entry name" value="DUF433"/>
</dbReference>
<dbReference type="Pfam" id="PF04255">
    <property type="entry name" value="DUF433"/>
    <property type="match status" value="1"/>
</dbReference>
<sequence>MSGEIARDADVMDGQPRVRGRRIGVHHVVGQLEAHDGDREQVAHLFNLDVDAVDAAVEYASEHPDVIEQVQQEKRASRDRVREQATYPPGVTPPLQENDDGE</sequence>
<proteinExistence type="predicted"/>
<dbReference type="Proteomes" id="UP000011626">
    <property type="component" value="Unassembled WGS sequence"/>
</dbReference>
<evidence type="ECO:0000256" key="1">
    <source>
        <dbReference type="SAM" id="MobiDB-lite"/>
    </source>
</evidence>
<protein>
    <recommendedName>
        <fullName evidence="4">DUF433 domain-containing protein</fullName>
    </recommendedName>
</protein>
<feature type="compositionally biased region" description="Basic and acidic residues" evidence="1">
    <location>
        <begin position="64"/>
        <end position="83"/>
    </location>
</feature>
<evidence type="ECO:0000313" key="3">
    <source>
        <dbReference type="Proteomes" id="UP000011626"/>
    </source>
</evidence>
<gene>
    <name evidence="2" type="ORF">C475_08812</name>
</gene>
<evidence type="ECO:0008006" key="4">
    <source>
        <dbReference type="Google" id="ProtNLM"/>
    </source>
</evidence>
<dbReference type="InterPro" id="IPR036388">
    <property type="entry name" value="WH-like_DNA-bd_sf"/>
</dbReference>
<feature type="region of interest" description="Disordered" evidence="1">
    <location>
        <begin position="64"/>
        <end position="102"/>
    </location>
</feature>
<comment type="caution">
    <text evidence="2">The sequence shown here is derived from an EMBL/GenBank/DDBJ whole genome shotgun (WGS) entry which is preliminary data.</text>
</comment>
<dbReference type="eggNOG" id="arCOG09407">
    <property type="taxonomic scope" value="Archaea"/>
</dbReference>
<dbReference type="SUPFAM" id="SSF46689">
    <property type="entry name" value="Homeodomain-like"/>
    <property type="match status" value="1"/>
</dbReference>
<dbReference type="InterPro" id="IPR009057">
    <property type="entry name" value="Homeodomain-like_sf"/>
</dbReference>
<evidence type="ECO:0000313" key="2">
    <source>
        <dbReference type="EMBL" id="ELZ26514.1"/>
    </source>
</evidence>
<dbReference type="RefSeq" id="WP_006883437.1">
    <property type="nucleotide sequence ID" value="NZ_AOIU01000020.1"/>
</dbReference>
<dbReference type="EMBL" id="AOIU01000020">
    <property type="protein sequence ID" value="ELZ26514.1"/>
    <property type="molecule type" value="Genomic_DNA"/>
</dbReference>
<organism evidence="2 3">
    <name type="scientific">Halosimplex carlsbadense 2-9-1</name>
    <dbReference type="NCBI Taxonomy" id="797114"/>
    <lineage>
        <taxon>Archaea</taxon>
        <taxon>Methanobacteriati</taxon>
        <taxon>Methanobacteriota</taxon>
        <taxon>Stenosarchaea group</taxon>
        <taxon>Halobacteria</taxon>
        <taxon>Halobacteriales</taxon>
        <taxon>Haloarculaceae</taxon>
        <taxon>Halosimplex</taxon>
    </lineage>
</organism>
<name>M0CXC3_9EURY</name>
<dbReference type="Gene3D" id="1.10.10.10">
    <property type="entry name" value="Winged helix-like DNA-binding domain superfamily/Winged helix DNA-binding domain"/>
    <property type="match status" value="1"/>
</dbReference>